<dbReference type="PANTHER" id="PTHR43744:SF12">
    <property type="entry name" value="ABC TRANSPORTER PERMEASE PROTEIN MG189-RELATED"/>
    <property type="match status" value="1"/>
</dbReference>
<evidence type="ECO:0000313" key="10">
    <source>
        <dbReference type="EMBL" id="RKT74231.1"/>
    </source>
</evidence>
<keyword evidence="6 7" id="KW-0472">Membrane</keyword>
<feature type="region of interest" description="Disordered" evidence="8">
    <location>
        <begin position="1"/>
        <end position="22"/>
    </location>
</feature>
<dbReference type="GO" id="GO:0005886">
    <property type="term" value="C:plasma membrane"/>
    <property type="evidence" value="ECO:0007669"/>
    <property type="project" value="UniProtKB-SubCell"/>
</dbReference>
<dbReference type="InterPro" id="IPR000515">
    <property type="entry name" value="MetI-like"/>
</dbReference>
<evidence type="ECO:0000256" key="3">
    <source>
        <dbReference type="ARBA" id="ARBA00022475"/>
    </source>
</evidence>
<evidence type="ECO:0000256" key="6">
    <source>
        <dbReference type="ARBA" id="ARBA00023136"/>
    </source>
</evidence>
<dbReference type="AlphaFoldDB" id="A0A495XIB5"/>
<evidence type="ECO:0000256" key="2">
    <source>
        <dbReference type="ARBA" id="ARBA00022448"/>
    </source>
</evidence>
<feature type="transmembrane region" description="Helical" evidence="7">
    <location>
        <begin position="97"/>
        <end position="118"/>
    </location>
</feature>
<evidence type="ECO:0000256" key="5">
    <source>
        <dbReference type="ARBA" id="ARBA00022989"/>
    </source>
</evidence>
<reference evidence="10 11" key="1">
    <citation type="submission" date="2018-10" db="EMBL/GenBank/DDBJ databases">
        <title>Sequencing the genomes of 1000 actinobacteria strains.</title>
        <authorList>
            <person name="Klenk H.-P."/>
        </authorList>
    </citation>
    <scope>NUCLEOTIDE SEQUENCE [LARGE SCALE GENOMIC DNA]</scope>
    <source>
        <strain evidence="10 11">DSM 43911</strain>
    </source>
</reference>
<dbReference type="Gene3D" id="1.10.3720.10">
    <property type="entry name" value="MetI-like"/>
    <property type="match status" value="1"/>
</dbReference>
<feature type="transmembrane region" description="Helical" evidence="7">
    <location>
        <begin position="217"/>
        <end position="239"/>
    </location>
</feature>
<organism evidence="10 11">
    <name type="scientific">Saccharothrix variisporea</name>
    <dbReference type="NCBI Taxonomy" id="543527"/>
    <lineage>
        <taxon>Bacteria</taxon>
        <taxon>Bacillati</taxon>
        <taxon>Actinomycetota</taxon>
        <taxon>Actinomycetes</taxon>
        <taxon>Pseudonocardiales</taxon>
        <taxon>Pseudonocardiaceae</taxon>
        <taxon>Saccharothrix</taxon>
    </lineage>
</organism>
<accession>A0A495XIB5</accession>
<feature type="transmembrane region" description="Helical" evidence="7">
    <location>
        <begin position="264"/>
        <end position="286"/>
    </location>
</feature>
<feature type="transmembrane region" description="Helical" evidence="7">
    <location>
        <begin position="31"/>
        <end position="53"/>
    </location>
</feature>
<evidence type="ECO:0000259" key="9">
    <source>
        <dbReference type="PROSITE" id="PS50928"/>
    </source>
</evidence>
<evidence type="ECO:0000256" key="4">
    <source>
        <dbReference type="ARBA" id="ARBA00022692"/>
    </source>
</evidence>
<dbReference type="GO" id="GO:0055085">
    <property type="term" value="P:transmembrane transport"/>
    <property type="evidence" value="ECO:0007669"/>
    <property type="project" value="InterPro"/>
</dbReference>
<comment type="similarity">
    <text evidence="7">Belongs to the binding-protein-dependent transport system permease family.</text>
</comment>
<keyword evidence="4 7" id="KW-0812">Transmembrane</keyword>
<evidence type="ECO:0000256" key="8">
    <source>
        <dbReference type="SAM" id="MobiDB-lite"/>
    </source>
</evidence>
<dbReference type="SUPFAM" id="SSF161098">
    <property type="entry name" value="MetI-like"/>
    <property type="match status" value="1"/>
</dbReference>
<sequence>MTATMTKPPVTRPAPAASRAPRRKPMWASKIAVNTALVLATAYTVLPLTWLLVASTKSLGDLSGNAFTLTEFHFFENLGDLASADGGVYLRWYLNSLLYAVGGAGLGAFCSVACGYAFDKFSFKGKEKLFGVVLLGVLVPTTALALPLYLLASELGVVNTFWAVFVPVLVNPFGVYLARIFSASYVPGEVLEAARVDGAGELTTFWSISLKMLMPGFVTIFLFQFTGIWNNFFLPLVMLSDRELYPLSLGLYSWHTVVTAEPEYYPLTITGALLAVVPVVIAFLSLQRHWKAGMTSGAVK</sequence>
<feature type="domain" description="ABC transmembrane type-1" evidence="9">
    <location>
        <begin position="93"/>
        <end position="286"/>
    </location>
</feature>
<feature type="transmembrane region" description="Helical" evidence="7">
    <location>
        <begin position="130"/>
        <end position="151"/>
    </location>
</feature>
<dbReference type="EMBL" id="RBXR01000001">
    <property type="protein sequence ID" value="RKT74231.1"/>
    <property type="molecule type" value="Genomic_DNA"/>
</dbReference>
<keyword evidence="5 7" id="KW-1133">Transmembrane helix</keyword>
<dbReference type="Pfam" id="PF00528">
    <property type="entry name" value="BPD_transp_1"/>
    <property type="match status" value="1"/>
</dbReference>
<dbReference type="Proteomes" id="UP000272729">
    <property type="component" value="Unassembled WGS sequence"/>
</dbReference>
<gene>
    <name evidence="10" type="ORF">DFJ66_7574</name>
</gene>
<keyword evidence="3" id="KW-1003">Cell membrane</keyword>
<evidence type="ECO:0000256" key="7">
    <source>
        <dbReference type="RuleBase" id="RU363032"/>
    </source>
</evidence>
<comment type="caution">
    <text evidence="10">The sequence shown here is derived from an EMBL/GenBank/DDBJ whole genome shotgun (WGS) entry which is preliminary data.</text>
</comment>
<dbReference type="RefSeq" id="WP_342776991.1">
    <property type="nucleotide sequence ID" value="NZ_JBIUBA010000018.1"/>
</dbReference>
<name>A0A495XIB5_9PSEU</name>
<evidence type="ECO:0000313" key="11">
    <source>
        <dbReference type="Proteomes" id="UP000272729"/>
    </source>
</evidence>
<evidence type="ECO:0000256" key="1">
    <source>
        <dbReference type="ARBA" id="ARBA00004651"/>
    </source>
</evidence>
<proteinExistence type="inferred from homology"/>
<dbReference type="PANTHER" id="PTHR43744">
    <property type="entry name" value="ABC TRANSPORTER PERMEASE PROTEIN MG189-RELATED-RELATED"/>
    <property type="match status" value="1"/>
</dbReference>
<feature type="transmembrane region" description="Helical" evidence="7">
    <location>
        <begin position="157"/>
        <end position="178"/>
    </location>
</feature>
<keyword evidence="11" id="KW-1185">Reference proteome</keyword>
<dbReference type="PROSITE" id="PS50928">
    <property type="entry name" value="ABC_TM1"/>
    <property type="match status" value="1"/>
</dbReference>
<dbReference type="InterPro" id="IPR035906">
    <property type="entry name" value="MetI-like_sf"/>
</dbReference>
<protein>
    <submittedName>
        <fullName evidence="10">Carbohydrate ABC transporter membrane protein 2 (CUT1 family)</fullName>
    </submittedName>
</protein>
<comment type="subcellular location">
    <subcellularLocation>
        <location evidence="1 7">Cell membrane</location>
        <topology evidence="1 7">Multi-pass membrane protein</topology>
    </subcellularLocation>
</comment>
<keyword evidence="2 7" id="KW-0813">Transport</keyword>
<dbReference type="CDD" id="cd06261">
    <property type="entry name" value="TM_PBP2"/>
    <property type="match status" value="1"/>
</dbReference>